<gene>
    <name evidence="2" type="ORF">D6C85_02909</name>
</gene>
<dbReference type="GO" id="GO:0042797">
    <property type="term" value="P:tRNA transcription by RNA polymerase III"/>
    <property type="evidence" value="ECO:0007669"/>
    <property type="project" value="TreeGrafter"/>
</dbReference>
<dbReference type="EMBL" id="QZBS01000057">
    <property type="protein sequence ID" value="THZ75398.1"/>
    <property type="molecule type" value="Genomic_DNA"/>
</dbReference>
<name>A0A4S9X8T1_AURPU</name>
<protein>
    <recommendedName>
        <fullName evidence="4">DNA-directed RNA polymerase III subunit Rpc5</fullName>
    </recommendedName>
</protein>
<dbReference type="PANTHER" id="PTHR12069">
    <property type="entry name" value="DNA-DIRECTED RNA POLYMERASES III 80 KDA POLYPEPTIDE RNA POLYMERASE III SUBUNIT 5"/>
    <property type="match status" value="1"/>
</dbReference>
<evidence type="ECO:0000256" key="1">
    <source>
        <dbReference type="SAM" id="MobiDB-lite"/>
    </source>
</evidence>
<organism evidence="2 3">
    <name type="scientific">Aureobasidium pullulans</name>
    <name type="common">Black yeast</name>
    <name type="synonym">Pullularia pullulans</name>
    <dbReference type="NCBI Taxonomy" id="5580"/>
    <lineage>
        <taxon>Eukaryota</taxon>
        <taxon>Fungi</taxon>
        <taxon>Dikarya</taxon>
        <taxon>Ascomycota</taxon>
        <taxon>Pezizomycotina</taxon>
        <taxon>Dothideomycetes</taxon>
        <taxon>Dothideomycetidae</taxon>
        <taxon>Dothideales</taxon>
        <taxon>Saccotheciaceae</taxon>
        <taxon>Aureobasidium</taxon>
    </lineage>
</organism>
<feature type="region of interest" description="Disordered" evidence="1">
    <location>
        <begin position="389"/>
        <end position="412"/>
    </location>
</feature>
<comment type="caution">
    <text evidence="2">The sequence shown here is derived from an EMBL/GenBank/DDBJ whole genome shotgun (WGS) entry which is preliminary data.</text>
</comment>
<dbReference type="InterPro" id="IPR006886">
    <property type="entry name" value="RNA_pol_III_Rpc5"/>
</dbReference>
<dbReference type="PANTHER" id="PTHR12069:SF0">
    <property type="entry name" value="DNA-DIRECTED RNA POLYMERASE III SUBUNIT RPC5"/>
    <property type="match status" value="1"/>
</dbReference>
<evidence type="ECO:0000313" key="3">
    <source>
        <dbReference type="Proteomes" id="UP000309734"/>
    </source>
</evidence>
<sequence length="548" mass="58779">MSPSRAADVEDDDPVIAEYNVYITPRQLEQIYLLQYPNRNRSQAYNDRNGARPVDFRLKPQAGFMEMDIGMNPSANFNKFQSLVWGEAIRKSKTNGGSATFGAAAGFAPTKGGKGRAKQEGSEMSVDQGLARFQEAVNRDAVYQKQTLGGQILQDEAGNPNYMLGAFRGDELHLTRVDGVVQMRPQFHHVDAITHAETAARRTEAAEGNGPSGPGAAAAAAKQPQALALAQTYKDNRDVENLEALRAKNLLLIAAEEKWTRLEYFDEDEEASYETYHDRLFLKEPGAAPPLKSQMKNEEYLDAISAPRVDPSGRKKKRPLTKKQMERIEAAEDDVEGSGEMGGEVEVEMVVIRRFLSESSLDSMEVVDVSFSSAEERSMSMGAFGDEVAEGDDEGASCSAASSSCSSSSSSASMEDVEEDCDCVSTASTSAKTISDSSWIGEWLRRWRLDGMTDGVWKASVCILCSVLGSSGVGCDMAGVLYNVMGVALALVWTVAGVSGTSPSISRMSCCSAACALTGDRLRAAGVCGGAKMPKKGVGAFLSAGVVA</sequence>
<evidence type="ECO:0008006" key="4">
    <source>
        <dbReference type="Google" id="ProtNLM"/>
    </source>
</evidence>
<feature type="region of interest" description="Disordered" evidence="1">
    <location>
        <begin position="303"/>
        <end position="341"/>
    </location>
</feature>
<evidence type="ECO:0000313" key="2">
    <source>
        <dbReference type="EMBL" id="THZ75398.1"/>
    </source>
</evidence>
<feature type="compositionally biased region" description="Low complexity" evidence="1">
    <location>
        <begin position="396"/>
        <end position="412"/>
    </location>
</feature>
<dbReference type="Proteomes" id="UP000309734">
    <property type="component" value="Unassembled WGS sequence"/>
</dbReference>
<dbReference type="AlphaFoldDB" id="A0A4S9X8T1"/>
<reference evidence="2 3" key="1">
    <citation type="submission" date="2018-10" db="EMBL/GenBank/DDBJ databases">
        <title>Fifty Aureobasidium pullulans genomes reveal a recombining polyextremotolerant generalist.</title>
        <authorList>
            <person name="Gostincar C."/>
            <person name="Turk M."/>
            <person name="Zajc J."/>
            <person name="Gunde-Cimerman N."/>
        </authorList>
    </citation>
    <scope>NUCLEOTIDE SEQUENCE [LARGE SCALE GENOMIC DNA]</scope>
    <source>
        <strain evidence="2 3">EXF-3519</strain>
    </source>
</reference>
<feature type="compositionally biased region" description="Acidic residues" evidence="1">
    <location>
        <begin position="331"/>
        <end position="341"/>
    </location>
</feature>
<proteinExistence type="predicted"/>
<dbReference type="Pfam" id="PF04801">
    <property type="entry name" value="RPC5"/>
    <property type="match status" value="2"/>
</dbReference>
<dbReference type="GO" id="GO:0005666">
    <property type="term" value="C:RNA polymerase III complex"/>
    <property type="evidence" value="ECO:0007669"/>
    <property type="project" value="TreeGrafter"/>
</dbReference>
<accession>A0A4S9X8T1</accession>